<dbReference type="InterPro" id="IPR036615">
    <property type="entry name" value="Mur_ligase_C_dom_sf"/>
</dbReference>
<reference evidence="3" key="1">
    <citation type="journal article" date="2014" name="Genome Announc.">
        <title>Draft Genome Sequence of Clostridium straminisolvens Strain JCM 21531T, Isolated from a Cellulose-Degrading Bacterial Community.</title>
        <authorList>
            <person name="Yuki M."/>
            <person name="Oshima K."/>
            <person name="Suda W."/>
            <person name="Sakamoto M."/>
            <person name="Kitamura K."/>
            <person name="Iida T."/>
            <person name="Hattori M."/>
            <person name="Ohkuma M."/>
        </authorList>
    </citation>
    <scope>NUCLEOTIDE SEQUENCE [LARGE SCALE GENOMIC DNA]</scope>
    <source>
        <strain evidence="3">JCM 21531</strain>
    </source>
</reference>
<sequence>MCVFGCGGDRDRTKRPVMGRISGQIADFTVITSDNPRTEDPEAIIRDIEEGIKKTGGLYTTITDRREAIKYALMNAKPKDIILLAGKGHETYIILKDKTIHFDEREVVRDILEELDSNNN</sequence>
<dbReference type="STRING" id="1294263.JCM21531_909"/>
<keyword evidence="3" id="KW-0436">Ligase</keyword>
<dbReference type="InterPro" id="IPR004101">
    <property type="entry name" value="Mur_ligase_C"/>
</dbReference>
<dbReference type="Pfam" id="PF02875">
    <property type="entry name" value="Mur_ligase_C"/>
    <property type="match status" value="1"/>
</dbReference>
<dbReference type="Gene3D" id="3.90.190.20">
    <property type="entry name" value="Mur ligase, C-terminal domain"/>
    <property type="match status" value="1"/>
</dbReference>
<gene>
    <name evidence="3" type="ORF">JCM21531_909</name>
</gene>
<dbReference type="AlphaFoldDB" id="W4V340"/>
<dbReference type="EMBL" id="BAVR01000007">
    <property type="protein sequence ID" value="GAE87537.1"/>
    <property type="molecule type" value="Genomic_DNA"/>
</dbReference>
<protein>
    <submittedName>
        <fullName evidence="3">UDP-N-acetylmuramoylalanyl-D-glutamate-2,6-diaminopimelate ligase</fullName>
    </submittedName>
</protein>
<proteinExistence type="predicted"/>
<dbReference type="Proteomes" id="UP000019109">
    <property type="component" value="Unassembled WGS sequence"/>
</dbReference>
<accession>W4V340</accession>
<comment type="pathway">
    <text evidence="1">Cell wall biogenesis; peptidoglycan biosynthesis.</text>
</comment>
<keyword evidence="4" id="KW-1185">Reference proteome</keyword>
<dbReference type="PANTHER" id="PTHR23135">
    <property type="entry name" value="MUR LIGASE FAMILY MEMBER"/>
    <property type="match status" value="1"/>
</dbReference>
<evidence type="ECO:0000256" key="1">
    <source>
        <dbReference type="ARBA" id="ARBA00004752"/>
    </source>
</evidence>
<evidence type="ECO:0000313" key="3">
    <source>
        <dbReference type="EMBL" id="GAE87537.1"/>
    </source>
</evidence>
<evidence type="ECO:0000259" key="2">
    <source>
        <dbReference type="Pfam" id="PF02875"/>
    </source>
</evidence>
<dbReference type="PANTHER" id="PTHR23135:SF4">
    <property type="entry name" value="UDP-N-ACETYLMURAMOYL-L-ALANYL-D-GLUTAMATE--2,6-DIAMINOPIMELATE LIGASE MURE HOMOLOG, CHLOROPLASTIC"/>
    <property type="match status" value="1"/>
</dbReference>
<dbReference type="SUPFAM" id="SSF53244">
    <property type="entry name" value="MurD-like peptide ligases, peptide-binding domain"/>
    <property type="match status" value="1"/>
</dbReference>
<organism evidence="3 4">
    <name type="scientific">Acetivibrio straminisolvens JCM 21531</name>
    <dbReference type="NCBI Taxonomy" id="1294263"/>
    <lineage>
        <taxon>Bacteria</taxon>
        <taxon>Bacillati</taxon>
        <taxon>Bacillota</taxon>
        <taxon>Clostridia</taxon>
        <taxon>Eubacteriales</taxon>
        <taxon>Oscillospiraceae</taxon>
        <taxon>Acetivibrio</taxon>
    </lineage>
</organism>
<dbReference type="GO" id="GO:0016881">
    <property type="term" value="F:acid-amino acid ligase activity"/>
    <property type="evidence" value="ECO:0007669"/>
    <property type="project" value="InterPro"/>
</dbReference>
<evidence type="ECO:0000313" key="4">
    <source>
        <dbReference type="Proteomes" id="UP000019109"/>
    </source>
</evidence>
<name>W4V340_9FIRM</name>
<feature type="domain" description="Mur ligase C-terminal" evidence="2">
    <location>
        <begin position="2"/>
        <end position="88"/>
    </location>
</feature>
<comment type="caution">
    <text evidence="3">The sequence shown here is derived from an EMBL/GenBank/DDBJ whole genome shotgun (WGS) entry which is preliminary data.</text>
</comment>